<evidence type="ECO:0000313" key="6">
    <source>
        <dbReference type="EMBL" id="KFD51628.1"/>
    </source>
</evidence>
<dbReference type="OrthoDB" id="7827681at2759"/>
<keyword evidence="5" id="KW-0626">Porin</keyword>
<comment type="similarity">
    <text evidence="2">Belongs to the eukaryotic mitochondrial porin family.</text>
</comment>
<dbReference type="AlphaFoldDB" id="A0A085M332"/>
<dbReference type="PRINTS" id="PR00185">
    <property type="entry name" value="EUKARYTPORIN"/>
</dbReference>
<evidence type="ECO:0000256" key="2">
    <source>
        <dbReference type="ARBA" id="ARBA00007780"/>
    </source>
</evidence>
<dbReference type="InterPro" id="IPR023614">
    <property type="entry name" value="Porin_dom_sf"/>
</dbReference>
<evidence type="ECO:0000256" key="5">
    <source>
        <dbReference type="ARBA" id="ARBA00023114"/>
    </source>
</evidence>
<keyword evidence="3" id="KW-0472">Membrane</keyword>
<dbReference type="Pfam" id="PF01459">
    <property type="entry name" value="Porin_3"/>
    <property type="match status" value="1"/>
</dbReference>
<dbReference type="GO" id="GO:0015288">
    <property type="term" value="F:porin activity"/>
    <property type="evidence" value="ECO:0007669"/>
    <property type="project" value="UniProtKB-KW"/>
</dbReference>
<comment type="subcellular location">
    <subcellularLocation>
        <location evidence="1">Mitochondrion outer membrane</location>
    </subcellularLocation>
</comment>
<keyword evidence="8" id="KW-1185">Reference proteome</keyword>
<dbReference type="EMBL" id="KL367511">
    <property type="protein sequence ID" value="KFD67766.1"/>
    <property type="molecule type" value="Genomic_DNA"/>
</dbReference>
<sequence length="298" mass="33146">MAPPFFNQLGQSAYDIFRSGFNVGKFFISGHTRPQSDVELEAKAFHTFDTDKLFGSVNAKFAFGKYGITMKETWNTDNQLTSEVIFKDPYAKGLLVKGESTFSPLSRKRTLKASAEYLSEALALHAQLDGSATPFLFRLGAVFGYEKFLFGYEAGINVNNQSFTYNHIALGYRTENFQLHSFANNSSEFGGTAYQRVNKNMEVGTMVGWTVGEPGATFGVGTRLTFDNGRVLQAKISNKSELGICLREKIHDACRLIFSVAIDLKQFNTGSHAVGFGIEYCQPCCEQEPKTHEHVHTN</sequence>
<evidence type="ECO:0000256" key="3">
    <source>
        <dbReference type="ARBA" id="ARBA00022452"/>
    </source>
</evidence>
<evidence type="ECO:0000256" key="4">
    <source>
        <dbReference type="ARBA" id="ARBA00022787"/>
    </source>
</evidence>
<dbReference type="GO" id="GO:0046930">
    <property type="term" value="C:pore complex"/>
    <property type="evidence" value="ECO:0007669"/>
    <property type="project" value="UniProtKB-KW"/>
</dbReference>
<keyword evidence="4" id="KW-1000">Mitochondrion outer membrane</keyword>
<dbReference type="CDD" id="cd07306">
    <property type="entry name" value="Porin3_VDAC"/>
    <property type="match status" value="1"/>
</dbReference>
<evidence type="ECO:0000313" key="7">
    <source>
        <dbReference type="EMBL" id="KFD67766.1"/>
    </source>
</evidence>
<dbReference type="InterPro" id="IPR027246">
    <property type="entry name" value="Porin_Euk/Tom40"/>
</dbReference>
<keyword evidence="4" id="KW-0496">Mitochondrion</keyword>
<evidence type="ECO:0000256" key="1">
    <source>
        <dbReference type="ARBA" id="ARBA00004294"/>
    </source>
</evidence>
<accession>A0A085M332</accession>
<dbReference type="GO" id="GO:0008308">
    <property type="term" value="F:voltage-gated monoatomic anion channel activity"/>
    <property type="evidence" value="ECO:0007669"/>
    <property type="project" value="InterPro"/>
</dbReference>
<dbReference type="Proteomes" id="UP000030764">
    <property type="component" value="Unassembled WGS sequence"/>
</dbReference>
<gene>
    <name evidence="6" type="ORF">M513_07507</name>
    <name evidence="7" type="ORF">M514_07507</name>
</gene>
<keyword evidence="5" id="KW-0813">Transport</keyword>
<keyword evidence="3" id="KW-1134">Transmembrane beta strand</keyword>
<dbReference type="InterPro" id="IPR001925">
    <property type="entry name" value="Porin_Euk"/>
</dbReference>
<dbReference type="Gene3D" id="2.40.160.10">
    <property type="entry name" value="Porin"/>
    <property type="match status" value="1"/>
</dbReference>
<organism evidence="6 8">
    <name type="scientific">Trichuris suis</name>
    <name type="common">pig whipworm</name>
    <dbReference type="NCBI Taxonomy" id="68888"/>
    <lineage>
        <taxon>Eukaryota</taxon>
        <taxon>Metazoa</taxon>
        <taxon>Ecdysozoa</taxon>
        <taxon>Nematoda</taxon>
        <taxon>Enoplea</taxon>
        <taxon>Dorylaimia</taxon>
        <taxon>Trichinellida</taxon>
        <taxon>Trichuridae</taxon>
        <taxon>Trichuris</taxon>
    </lineage>
</organism>
<dbReference type="GO" id="GO:0005741">
    <property type="term" value="C:mitochondrial outer membrane"/>
    <property type="evidence" value="ECO:0007669"/>
    <property type="project" value="UniProtKB-SubCell"/>
</dbReference>
<dbReference type="EMBL" id="KL363237">
    <property type="protein sequence ID" value="KFD51628.1"/>
    <property type="molecule type" value="Genomic_DNA"/>
</dbReference>
<reference evidence="6 8" key="1">
    <citation type="journal article" date="2014" name="Nat. Genet.">
        <title>Genome and transcriptome of the porcine whipworm Trichuris suis.</title>
        <authorList>
            <person name="Jex A.R."/>
            <person name="Nejsum P."/>
            <person name="Schwarz E.M."/>
            <person name="Hu L."/>
            <person name="Young N.D."/>
            <person name="Hall R.S."/>
            <person name="Korhonen P.K."/>
            <person name="Liao S."/>
            <person name="Thamsborg S."/>
            <person name="Xia J."/>
            <person name="Xu P."/>
            <person name="Wang S."/>
            <person name="Scheerlinck J.P."/>
            <person name="Hofmann A."/>
            <person name="Sternberg P.W."/>
            <person name="Wang J."/>
            <person name="Gasser R.B."/>
        </authorList>
    </citation>
    <scope>NUCLEOTIDE SEQUENCE [LARGE SCALE GENOMIC DNA]</scope>
    <source>
        <strain evidence="7">DCEP-RM93F</strain>
        <strain evidence="6">DCEP-RM93M</strain>
    </source>
</reference>
<proteinExistence type="inferred from homology"/>
<dbReference type="PANTHER" id="PTHR11743">
    <property type="entry name" value="VOLTAGE-DEPENDENT ANION-SELECTIVE CHANNEL"/>
    <property type="match status" value="1"/>
</dbReference>
<keyword evidence="5" id="KW-0406">Ion transport</keyword>
<dbReference type="Proteomes" id="UP000030758">
    <property type="component" value="Unassembled WGS sequence"/>
</dbReference>
<evidence type="ECO:0000313" key="8">
    <source>
        <dbReference type="Proteomes" id="UP000030764"/>
    </source>
</evidence>
<keyword evidence="3" id="KW-0812">Transmembrane</keyword>
<name>A0A085M332_9BILA</name>
<dbReference type="PANTHER" id="PTHR11743:SF70">
    <property type="entry name" value="GH26960P-RELATED"/>
    <property type="match status" value="1"/>
</dbReference>
<protein>
    <submittedName>
        <fullName evidence="6">Uncharacterized protein</fullName>
    </submittedName>
</protein>